<evidence type="ECO:0000313" key="2">
    <source>
        <dbReference type="EMBL" id="MTB70660.1"/>
    </source>
</evidence>
<dbReference type="RefSeq" id="WP_154592025.1">
    <property type="nucleotide sequence ID" value="NZ_CP171001.1"/>
</dbReference>
<dbReference type="InterPro" id="IPR036291">
    <property type="entry name" value="NAD(P)-bd_dom_sf"/>
</dbReference>
<feature type="domain" description="Saccharopine dehydrogenase NADP binding" evidence="1">
    <location>
        <begin position="18"/>
        <end position="145"/>
    </location>
</feature>
<proteinExistence type="predicted"/>
<reference evidence="2 3" key="1">
    <citation type="submission" date="2019-11" db="EMBL/GenBank/DDBJ databases">
        <title>Whole genome sequencing identifies a novel species of the genus Arsenicicoccus isolated from human blood.</title>
        <authorList>
            <person name="Jeong J.H."/>
            <person name="Kweon O.J."/>
            <person name="Kim H.R."/>
            <person name="Kim T.-H."/>
            <person name="Ha S.-M."/>
            <person name="Lee M.-K."/>
        </authorList>
    </citation>
    <scope>NUCLEOTIDE SEQUENCE [LARGE SCALE GENOMIC DNA]</scope>
    <source>
        <strain evidence="2 3">MKL-02</strain>
    </source>
</reference>
<dbReference type="Pfam" id="PF03435">
    <property type="entry name" value="Sacchrp_dh_NADP"/>
    <property type="match status" value="1"/>
</dbReference>
<comment type="caution">
    <text evidence="2">The sequence shown here is derived from an EMBL/GenBank/DDBJ whole genome shotgun (WGS) entry which is preliminary data.</text>
</comment>
<dbReference type="InterPro" id="IPR005097">
    <property type="entry name" value="Sacchrp_dh_NADP-bd"/>
</dbReference>
<name>A0A6I3IL32_9MICO</name>
<dbReference type="GO" id="GO:0005886">
    <property type="term" value="C:plasma membrane"/>
    <property type="evidence" value="ECO:0007669"/>
    <property type="project" value="TreeGrafter"/>
</dbReference>
<dbReference type="SUPFAM" id="SSF51735">
    <property type="entry name" value="NAD(P)-binding Rossmann-fold domains"/>
    <property type="match status" value="1"/>
</dbReference>
<dbReference type="GO" id="GO:0009247">
    <property type="term" value="P:glycolipid biosynthetic process"/>
    <property type="evidence" value="ECO:0007669"/>
    <property type="project" value="TreeGrafter"/>
</dbReference>
<evidence type="ECO:0000313" key="3">
    <source>
        <dbReference type="Proteomes" id="UP000431092"/>
    </source>
</evidence>
<organism evidence="2 3">
    <name type="scientific">Arsenicicoccus cauae</name>
    <dbReference type="NCBI Taxonomy" id="2663847"/>
    <lineage>
        <taxon>Bacteria</taxon>
        <taxon>Bacillati</taxon>
        <taxon>Actinomycetota</taxon>
        <taxon>Actinomycetes</taxon>
        <taxon>Micrococcales</taxon>
        <taxon>Intrasporangiaceae</taxon>
        <taxon>Arsenicicoccus</taxon>
    </lineage>
</organism>
<dbReference type="AlphaFoldDB" id="A0A6I3IL32"/>
<dbReference type="EMBL" id="WLVL01000004">
    <property type="protein sequence ID" value="MTB70660.1"/>
    <property type="molecule type" value="Genomic_DNA"/>
</dbReference>
<protein>
    <submittedName>
        <fullName evidence="2">Enoyl-ACP reductase</fullName>
    </submittedName>
</protein>
<evidence type="ECO:0000259" key="1">
    <source>
        <dbReference type="Pfam" id="PF03435"/>
    </source>
</evidence>
<dbReference type="PANTHER" id="PTHR12286">
    <property type="entry name" value="SACCHAROPINE DEHYDROGENASE-LIKE OXIDOREDUCTASE"/>
    <property type="match status" value="1"/>
</dbReference>
<dbReference type="PANTHER" id="PTHR12286:SF5">
    <property type="entry name" value="SACCHAROPINE DEHYDROGENASE-LIKE OXIDOREDUCTASE"/>
    <property type="match status" value="1"/>
</dbReference>
<dbReference type="Proteomes" id="UP000431092">
    <property type="component" value="Unassembled WGS sequence"/>
</dbReference>
<dbReference type="Gene3D" id="3.40.50.720">
    <property type="entry name" value="NAD(P)-binding Rossmann-like Domain"/>
    <property type="match status" value="1"/>
</dbReference>
<accession>A0A6I3IL32</accession>
<sequence length="419" mass="44200">MTSPSHPTTPTADRELDIVVYGATGYVGGLIAGHLARHAPDGVRIALAGRSVGRLESVRAGLPARAADWPLVVADSDDAGSLATMAVRTRVVLSTVGPYARHGLPLVGVCAELGTDYVDLTGETLFVRDSIDRFEEAARESGARIVHSCGFDSVPSDLGVLLTADQVHEDGEGTLLETTLHVRRMKGGFSGGTLDSMRVQVDTVRGDRSRVRTAIDPYALSPDREAEPEPVGRIGQVWLERSADTGSWAAPFFMGTFNAQVVRRSNALAGWAYGRGMRYREVVDTGRKGAAPLKAMAMAAVMPALVTGFSTPGLRQVADRVLPSPGEGPSEKSRAAGEFAMEVHATTTTGARYVTTVSAPFDPGYDGTAVMIGEAALALVLDRPRLPDTAGVLTPATGLGEVYAARLVDQGFTIGTRRT</sequence>
<keyword evidence="3" id="KW-1185">Reference proteome</keyword>
<dbReference type="InterPro" id="IPR051276">
    <property type="entry name" value="Saccharopine_DH-like_oxidrdct"/>
</dbReference>
<gene>
    <name evidence="2" type="ORF">GGG17_01440</name>
</gene>